<keyword evidence="10" id="KW-1185">Reference proteome</keyword>
<feature type="transmembrane region" description="Helical" evidence="6">
    <location>
        <begin position="741"/>
        <end position="760"/>
    </location>
</feature>
<evidence type="ECO:0000256" key="2">
    <source>
        <dbReference type="ARBA" id="ARBA00022475"/>
    </source>
</evidence>
<keyword evidence="4 6" id="KW-1133">Transmembrane helix</keyword>
<protein>
    <submittedName>
        <fullName evidence="9">Putative ABC transport system permease protein</fullName>
    </submittedName>
</protein>
<proteinExistence type="predicted"/>
<dbReference type="AlphaFoldDB" id="A0A1M5WN95"/>
<feature type="transmembrane region" description="Helical" evidence="6">
    <location>
        <begin position="693"/>
        <end position="714"/>
    </location>
</feature>
<reference evidence="9 10" key="1">
    <citation type="submission" date="2016-11" db="EMBL/GenBank/DDBJ databases">
        <authorList>
            <person name="Jaros S."/>
            <person name="Januszkiewicz K."/>
            <person name="Wedrychowicz H."/>
        </authorList>
    </citation>
    <scope>NUCLEOTIDE SEQUENCE [LARGE SCALE GENOMIC DNA]</scope>
    <source>
        <strain evidence="9 10">DSM 24574</strain>
    </source>
</reference>
<sequence length="812" mass="91415">MIRNQLRFSARVFLKDKFFSILNMLGLALGIAVSIILLLILQNDLSYDKYHANYKRIYRLGGHLQATGVDGRSARSARELGAILKAEFPEVQEVVRANSWDRTLLKYEPKDGEEKAFYEENIVRTDSTYFQVFTHKFIAGDPKTCLRDLRTLVVTESTAKRYFGDDNPLDKSLILDGTPWKVTAVIEDVPENTHLKFDILLSRLVDREWVIENGAVKSEAFWNPDVYTYLLMPDHYNPKDFMAKFPAIYTKYFKSFGDQVGGKYTPILEPLADIHFNSTLQADEPHGNKAYLYAFTGIGIFIILLACINYMNLSTAKSVNRAGEIAMKKTLGSSKRALVFSFLMESVFLSMLSLVLAIGLVFFVLKGTSFNTLVGKNLSPDFLHNPLLLFGSIGIALGIGIISGLYPAFYLPGIPTITALKGAFKNRKSSHVLRRVLITTQFAISIFVVVCTLFMQDQIDFMRSRELGFNKENVVVLPILDTLVQHQLTGIKNEFLQNPNITAATTSYSIPGMNVDGGSVMMAESKEGMTQQRFTGMFVGDDYLKTMGITLVDGRDFQTGPKADVSDVFIANEAAVKLMGWGKDSTDRQGPIGRKLKWFHAEKDGHIIGVVKDFNFNSLHNAIEPLIIVKVDTEGGWLHLRVKGENLPETMAYIKKKWAEFDPNHPYEYFFLDERFNAQYKEDEVQHTLLSNLAYICMFISLLGLLGLSAFTAAQRTKEIGVRKVHGASVPHIIFLLYKDVMYLILTAAVIIVPLAYYVIEKWMGNFAYQTSLNVFTFVGVALTALVFSFFTVAFHSLKTARMNPVNALKYE</sequence>
<feature type="transmembrane region" description="Helical" evidence="6">
    <location>
        <begin position="385"/>
        <end position="411"/>
    </location>
</feature>
<feature type="transmembrane region" description="Helical" evidence="6">
    <location>
        <begin position="290"/>
        <end position="311"/>
    </location>
</feature>
<keyword evidence="5 6" id="KW-0472">Membrane</keyword>
<feature type="domain" description="ABC3 transporter permease C-terminal" evidence="7">
    <location>
        <begin position="694"/>
        <end position="805"/>
    </location>
</feature>
<feature type="transmembrane region" description="Helical" evidence="6">
    <location>
        <begin position="772"/>
        <end position="795"/>
    </location>
</feature>
<dbReference type="GO" id="GO:0022857">
    <property type="term" value="F:transmembrane transporter activity"/>
    <property type="evidence" value="ECO:0007669"/>
    <property type="project" value="TreeGrafter"/>
</dbReference>
<accession>A0A1M5WN95</accession>
<keyword evidence="2" id="KW-1003">Cell membrane</keyword>
<evidence type="ECO:0000256" key="6">
    <source>
        <dbReference type="SAM" id="Phobius"/>
    </source>
</evidence>
<evidence type="ECO:0000313" key="10">
    <source>
        <dbReference type="Proteomes" id="UP000184212"/>
    </source>
</evidence>
<dbReference type="RefSeq" id="WP_073141777.1">
    <property type="nucleotide sequence ID" value="NZ_FQWQ01000005.1"/>
</dbReference>
<gene>
    <name evidence="9" type="ORF">SAMN04488109_5860</name>
</gene>
<feature type="domain" description="MacB-like periplasmic core" evidence="8">
    <location>
        <begin position="20"/>
        <end position="201"/>
    </location>
</feature>
<dbReference type="GO" id="GO:0005886">
    <property type="term" value="C:plasma membrane"/>
    <property type="evidence" value="ECO:0007669"/>
    <property type="project" value="UniProtKB-SubCell"/>
</dbReference>
<dbReference type="InterPro" id="IPR050250">
    <property type="entry name" value="Macrolide_Exporter_MacB"/>
</dbReference>
<dbReference type="OrthoDB" id="5933722at2"/>
<feature type="transmembrane region" description="Helical" evidence="6">
    <location>
        <begin position="432"/>
        <end position="455"/>
    </location>
</feature>
<organism evidence="9 10">
    <name type="scientific">Chryseolinea serpens</name>
    <dbReference type="NCBI Taxonomy" id="947013"/>
    <lineage>
        <taxon>Bacteria</taxon>
        <taxon>Pseudomonadati</taxon>
        <taxon>Bacteroidota</taxon>
        <taxon>Cytophagia</taxon>
        <taxon>Cytophagales</taxon>
        <taxon>Fulvivirgaceae</taxon>
        <taxon>Chryseolinea</taxon>
    </lineage>
</organism>
<dbReference type="Proteomes" id="UP000184212">
    <property type="component" value="Unassembled WGS sequence"/>
</dbReference>
<feature type="domain" description="ABC3 transporter permease C-terminal" evidence="7">
    <location>
        <begin position="298"/>
        <end position="410"/>
    </location>
</feature>
<dbReference type="PANTHER" id="PTHR30572">
    <property type="entry name" value="MEMBRANE COMPONENT OF TRANSPORTER-RELATED"/>
    <property type="match status" value="1"/>
</dbReference>
<dbReference type="InterPro" id="IPR025857">
    <property type="entry name" value="MacB_PCD"/>
</dbReference>
<feature type="transmembrane region" description="Helical" evidence="6">
    <location>
        <begin position="21"/>
        <end position="41"/>
    </location>
</feature>
<dbReference type="EMBL" id="FQWQ01000005">
    <property type="protein sequence ID" value="SHH89016.1"/>
    <property type="molecule type" value="Genomic_DNA"/>
</dbReference>
<dbReference type="PANTHER" id="PTHR30572:SF18">
    <property type="entry name" value="ABC-TYPE MACROLIDE FAMILY EXPORT SYSTEM PERMEASE COMPONENT 2"/>
    <property type="match status" value="1"/>
</dbReference>
<evidence type="ECO:0000259" key="7">
    <source>
        <dbReference type="Pfam" id="PF02687"/>
    </source>
</evidence>
<comment type="subcellular location">
    <subcellularLocation>
        <location evidence="1">Cell membrane</location>
        <topology evidence="1">Multi-pass membrane protein</topology>
    </subcellularLocation>
</comment>
<dbReference type="InterPro" id="IPR003838">
    <property type="entry name" value="ABC3_permease_C"/>
</dbReference>
<evidence type="ECO:0000256" key="3">
    <source>
        <dbReference type="ARBA" id="ARBA00022692"/>
    </source>
</evidence>
<evidence type="ECO:0000313" key="9">
    <source>
        <dbReference type="EMBL" id="SHH89016.1"/>
    </source>
</evidence>
<evidence type="ECO:0000259" key="8">
    <source>
        <dbReference type="Pfam" id="PF12704"/>
    </source>
</evidence>
<dbReference type="STRING" id="947013.SAMN04488109_5860"/>
<evidence type="ECO:0000256" key="4">
    <source>
        <dbReference type="ARBA" id="ARBA00022989"/>
    </source>
</evidence>
<dbReference type="Pfam" id="PF12704">
    <property type="entry name" value="MacB_PCD"/>
    <property type="match status" value="1"/>
</dbReference>
<keyword evidence="3 6" id="KW-0812">Transmembrane</keyword>
<feature type="transmembrane region" description="Helical" evidence="6">
    <location>
        <begin position="337"/>
        <end position="365"/>
    </location>
</feature>
<evidence type="ECO:0000256" key="1">
    <source>
        <dbReference type="ARBA" id="ARBA00004651"/>
    </source>
</evidence>
<dbReference type="Pfam" id="PF02687">
    <property type="entry name" value="FtsX"/>
    <property type="match status" value="2"/>
</dbReference>
<name>A0A1M5WN95_9BACT</name>
<evidence type="ECO:0000256" key="5">
    <source>
        <dbReference type="ARBA" id="ARBA00023136"/>
    </source>
</evidence>